<dbReference type="Proteomes" id="UP000218615">
    <property type="component" value="Unassembled WGS sequence"/>
</dbReference>
<evidence type="ECO:0000313" key="2">
    <source>
        <dbReference type="Proteomes" id="UP000218615"/>
    </source>
</evidence>
<reference evidence="2" key="1">
    <citation type="submission" date="2017-06" db="EMBL/GenBank/DDBJ databases">
        <authorList>
            <person name="Cremers G."/>
        </authorList>
    </citation>
    <scope>NUCLEOTIDE SEQUENCE [LARGE SCALE GENOMIC DNA]</scope>
</reference>
<proteinExistence type="predicted"/>
<accession>A0A284VIQ4</accession>
<evidence type="ECO:0000313" key="1">
    <source>
        <dbReference type="EMBL" id="SNQ59130.1"/>
    </source>
</evidence>
<protein>
    <submittedName>
        <fullName evidence="1">Uncharacterized protein</fullName>
    </submittedName>
</protein>
<sequence>MRSILGQCPLLIVYFYSFYSFFTINTVKTGLGYIGIYVTTIYPNPVLEMYMACYRFCL</sequence>
<organism evidence="1 2">
    <name type="scientific">Candidatus Methanoperedens nitratireducens</name>
    <dbReference type="NCBI Taxonomy" id="1392998"/>
    <lineage>
        <taxon>Archaea</taxon>
        <taxon>Methanobacteriati</taxon>
        <taxon>Methanobacteriota</taxon>
        <taxon>Stenosarchaea group</taxon>
        <taxon>Methanomicrobia</taxon>
        <taxon>Methanosarcinales</taxon>
        <taxon>ANME-2 cluster</taxon>
        <taxon>Candidatus Methanoperedentaceae</taxon>
        <taxon>Candidatus Methanoperedens</taxon>
    </lineage>
</organism>
<name>A0A284VIQ4_9EURY</name>
<keyword evidence="2" id="KW-1185">Reference proteome</keyword>
<dbReference type="AlphaFoldDB" id="A0A284VIQ4"/>
<dbReference type="EMBL" id="FZMP01000010">
    <property type="protein sequence ID" value="SNQ59130.1"/>
    <property type="molecule type" value="Genomic_DNA"/>
</dbReference>
<gene>
    <name evidence="1" type="ORF">MNV_1070020</name>
</gene>